<dbReference type="EMBL" id="BONU01000024">
    <property type="protein sequence ID" value="GIG74909.1"/>
    <property type="molecule type" value="Genomic_DNA"/>
</dbReference>
<dbReference type="RefSeq" id="WP_168079578.1">
    <property type="nucleotide sequence ID" value="NZ_BAAAQJ010000005.1"/>
</dbReference>
<reference evidence="2" key="1">
    <citation type="submission" date="2021-01" db="EMBL/GenBank/DDBJ databases">
        <title>Whole genome shotgun sequence of Planosporangium flavigriseum NBRC 105377.</title>
        <authorList>
            <person name="Komaki H."/>
            <person name="Tamura T."/>
        </authorList>
    </citation>
    <scope>NUCLEOTIDE SEQUENCE</scope>
    <source>
        <strain evidence="2">NBRC 105377</strain>
    </source>
</reference>
<proteinExistence type="predicted"/>
<sequence length="113" mass="11845">MSPNRPGIADVADRHARYAVLFADGDDARSWLTAGEALSAVLLTATTDRLATSPMSDIVEVPATRHLLYDLLGHIGHPTLALRIGIPADPTQPAPGAPRRSGAALITTADNEV</sequence>
<gene>
    <name evidence="2" type="ORF">Pfl04_33130</name>
</gene>
<accession>A0A8J3LP12</accession>
<protein>
    <recommendedName>
        <fullName evidence="4">Nitroreductase family protein</fullName>
    </recommendedName>
</protein>
<feature type="region of interest" description="Disordered" evidence="1">
    <location>
        <begin position="91"/>
        <end position="113"/>
    </location>
</feature>
<evidence type="ECO:0000256" key="1">
    <source>
        <dbReference type="SAM" id="MobiDB-lite"/>
    </source>
</evidence>
<name>A0A8J3LP12_9ACTN</name>
<evidence type="ECO:0008006" key="4">
    <source>
        <dbReference type="Google" id="ProtNLM"/>
    </source>
</evidence>
<dbReference type="Proteomes" id="UP000653674">
    <property type="component" value="Unassembled WGS sequence"/>
</dbReference>
<evidence type="ECO:0000313" key="3">
    <source>
        <dbReference type="Proteomes" id="UP000653674"/>
    </source>
</evidence>
<organism evidence="2 3">
    <name type="scientific">Planosporangium flavigriseum</name>
    <dbReference type="NCBI Taxonomy" id="373681"/>
    <lineage>
        <taxon>Bacteria</taxon>
        <taxon>Bacillati</taxon>
        <taxon>Actinomycetota</taxon>
        <taxon>Actinomycetes</taxon>
        <taxon>Micromonosporales</taxon>
        <taxon>Micromonosporaceae</taxon>
        <taxon>Planosporangium</taxon>
    </lineage>
</organism>
<comment type="caution">
    <text evidence="2">The sequence shown here is derived from an EMBL/GenBank/DDBJ whole genome shotgun (WGS) entry which is preliminary data.</text>
</comment>
<dbReference type="GO" id="GO:0016491">
    <property type="term" value="F:oxidoreductase activity"/>
    <property type="evidence" value="ECO:0007669"/>
    <property type="project" value="InterPro"/>
</dbReference>
<evidence type="ECO:0000313" key="2">
    <source>
        <dbReference type="EMBL" id="GIG74909.1"/>
    </source>
</evidence>
<keyword evidence="3" id="KW-1185">Reference proteome</keyword>
<dbReference type="Gene3D" id="3.40.109.10">
    <property type="entry name" value="NADH Oxidase"/>
    <property type="match status" value="1"/>
</dbReference>
<dbReference type="InterPro" id="IPR000415">
    <property type="entry name" value="Nitroreductase-like"/>
</dbReference>
<dbReference type="AlphaFoldDB" id="A0A8J3LP12"/>